<dbReference type="EMBL" id="JAEDAM010000014">
    <property type="protein sequence ID" value="MBS8121770.1"/>
    <property type="molecule type" value="Genomic_DNA"/>
</dbReference>
<keyword evidence="4 10" id="KW-0808">Transferase</keyword>
<sequence>MILKNILNDVEQKIKNFIEKDPNGVIIITGPTASNKTSLSLQLAEKIGNVEIISADSRQVYKYMDIGTDKVSTKYREEIKHHLIDNVLPDKNYTVGNWKKSTNKIIDLIQKRGNIPFIVGGTGLYISSIYKNFDIPEVKADFKLREYLQSQEDKQKGFLHNKLIQIDPKEAEKIHPNSNRHLIRAIEIYEKLGIPKSEVSKEKDVNNPILMIILWPDVTVSNRLIKERTNKMFQKGLLQETQKLLDMGYTLDLQSMNGIGYKETVKYLNNEIDFENAVQLTYQSTVKFAKRQRTWFRSYINDAKQNPKKNVEYLVYNIDL</sequence>
<name>A0ABS5QKK9_9BACT</name>
<dbReference type="HAMAP" id="MF_00185">
    <property type="entry name" value="IPP_trans"/>
    <property type="match status" value="1"/>
</dbReference>
<feature type="site" description="Interaction with substrate tRNA" evidence="10">
    <location>
        <position position="122"/>
    </location>
</feature>
<evidence type="ECO:0000256" key="13">
    <source>
        <dbReference type="RuleBase" id="RU003785"/>
    </source>
</evidence>
<feature type="binding site" evidence="10">
    <location>
        <begin position="32"/>
        <end position="37"/>
    </location>
    <ligand>
        <name>substrate</name>
    </ligand>
</feature>
<evidence type="ECO:0000256" key="1">
    <source>
        <dbReference type="ARBA" id="ARBA00001946"/>
    </source>
</evidence>
<dbReference type="Gene3D" id="3.40.50.300">
    <property type="entry name" value="P-loop containing nucleotide triphosphate hydrolases"/>
    <property type="match status" value="1"/>
</dbReference>
<evidence type="ECO:0000256" key="2">
    <source>
        <dbReference type="ARBA" id="ARBA00003213"/>
    </source>
</evidence>
<dbReference type="PANTHER" id="PTHR11088">
    <property type="entry name" value="TRNA DIMETHYLALLYLTRANSFERASE"/>
    <property type="match status" value="1"/>
</dbReference>
<comment type="subunit">
    <text evidence="10">Monomer.</text>
</comment>
<evidence type="ECO:0000256" key="9">
    <source>
        <dbReference type="ARBA" id="ARBA00049563"/>
    </source>
</evidence>
<dbReference type="GO" id="GO:0052381">
    <property type="term" value="F:tRNA dimethylallyltransferase activity"/>
    <property type="evidence" value="ECO:0007669"/>
    <property type="project" value="UniProtKB-EC"/>
</dbReference>
<dbReference type="Pfam" id="PF01715">
    <property type="entry name" value="IPPT"/>
    <property type="match status" value="1"/>
</dbReference>
<evidence type="ECO:0000313" key="15">
    <source>
        <dbReference type="Proteomes" id="UP000680365"/>
    </source>
</evidence>
<feature type="site" description="Interaction with substrate tRNA" evidence="10">
    <location>
        <position position="145"/>
    </location>
</feature>
<gene>
    <name evidence="10" type="primary">miaA</name>
    <name evidence="14" type="ORF">VAMP_23n74</name>
</gene>
<protein>
    <recommendedName>
        <fullName evidence="10">tRNA dimethylallyltransferase</fullName>
        <ecNumber evidence="10">2.5.1.75</ecNumber>
    </recommendedName>
    <alternativeName>
        <fullName evidence="10">Dimethylallyl diphosphate:tRNA dimethylallyltransferase</fullName>
        <shortName evidence="10">DMAPP:tRNA dimethylallyltransferase</shortName>
        <shortName evidence="10">DMATase</shortName>
    </alternativeName>
    <alternativeName>
        <fullName evidence="10">Isopentenyl-diphosphate:tRNA isopentenyltransferase</fullName>
        <shortName evidence="10">IPP transferase</shortName>
        <shortName evidence="10">IPPT</shortName>
        <shortName evidence="10">IPTase</shortName>
    </alternativeName>
</protein>
<evidence type="ECO:0000256" key="12">
    <source>
        <dbReference type="RuleBase" id="RU003784"/>
    </source>
</evidence>
<dbReference type="RefSeq" id="WP_213348595.1">
    <property type="nucleotide sequence ID" value="NZ_JAEDAM010000014.1"/>
</dbReference>
<dbReference type="InterPro" id="IPR027417">
    <property type="entry name" value="P-loop_NTPase"/>
</dbReference>
<feature type="region of interest" description="Interaction with substrate tRNA" evidence="10">
    <location>
        <begin position="56"/>
        <end position="59"/>
    </location>
</feature>
<feature type="binding site" evidence="10">
    <location>
        <begin position="30"/>
        <end position="37"/>
    </location>
    <ligand>
        <name>ATP</name>
        <dbReference type="ChEBI" id="CHEBI:30616"/>
    </ligand>
</feature>
<evidence type="ECO:0000256" key="3">
    <source>
        <dbReference type="ARBA" id="ARBA00005842"/>
    </source>
</evidence>
<dbReference type="NCBIfam" id="TIGR00174">
    <property type="entry name" value="miaA"/>
    <property type="match status" value="1"/>
</dbReference>
<proteinExistence type="inferred from homology"/>
<comment type="cofactor">
    <cofactor evidence="1 10">
        <name>Mg(2+)</name>
        <dbReference type="ChEBI" id="CHEBI:18420"/>
    </cofactor>
</comment>
<comment type="catalytic activity">
    <reaction evidence="9 10 11">
        <text>adenosine(37) in tRNA + dimethylallyl diphosphate = N(6)-dimethylallyladenosine(37) in tRNA + diphosphate</text>
        <dbReference type="Rhea" id="RHEA:26482"/>
        <dbReference type="Rhea" id="RHEA-COMP:10162"/>
        <dbReference type="Rhea" id="RHEA-COMP:10375"/>
        <dbReference type="ChEBI" id="CHEBI:33019"/>
        <dbReference type="ChEBI" id="CHEBI:57623"/>
        <dbReference type="ChEBI" id="CHEBI:74411"/>
        <dbReference type="ChEBI" id="CHEBI:74415"/>
        <dbReference type="EC" id="2.5.1.75"/>
    </reaction>
</comment>
<dbReference type="EC" id="2.5.1.75" evidence="10"/>
<dbReference type="SUPFAM" id="SSF52540">
    <property type="entry name" value="P-loop containing nucleoside triphosphate hydrolases"/>
    <property type="match status" value="1"/>
</dbReference>
<evidence type="ECO:0000256" key="7">
    <source>
        <dbReference type="ARBA" id="ARBA00022840"/>
    </source>
</evidence>
<comment type="caution">
    <text evidence="14">The sequence shown here is derived from an EMBL/GenBank/DDBJ whole genome shotgun (WGS) entry which is preliminary data.</text>
</comment>
<evidence type="ECO:0000256" key="4">
    <source>
        <dbReference type="ARBA" id="ARBA00022679"/>
    </source>
</evidence>
<organism evidence="14 15">
    <name type="scientific">Candidatus Vampirococcus lugosii</name>
    <dbReference type="NCBI Taxonomy" id="2789015"/>
    <lineage>
        <taxon>Bacteria</taxon>
        <taxon>Candidatus Absconditibacteriota</taxon>
        <taxon>Vampirococcus</taxon>
    </lineage>
</organism>
<dbReference type="InterPro" id="IPR018022">
    <property type="entry name" value="IPT"/>
</dbReference>
<dbReference type="Gene3D" id="1.10.20.140">
    <property type="match status" value="1"/>
</dbReference>
<accession>A0ABS5QKK9</accession>
<keyword evidence="15" id="KW-1185">Reference proteome</keyword>
<evidence type="ECO:0000313" key="14">
    <source>
        <dbReference type="EMBL" id="MBS8121770.1"/>
    </source>
</evidence>
<evidence type="ECO:0000256" key="11">
    <source>
        <dbReference type="RuleBase" id="RU003783"/>
    </source>
</evidence>
<reference evidence="14 15" key="1">
    <citation type="journal article" date="2021" name="Nat. Commun.">
        <title>Reductive evolution and unique predatory mode in the CPR bacterium Vampirococcus lugosii.</title>
        <authorList>
            <person name="Moreira D."/>
            <person name="Zivanovic Y."/>
            <person name="Lopez-Archilla A.I."/>
            <person name="Iniesto M."/>
            <person name="Lopez-Garcia P."/>
        </authorList>
    </citation>
    <scope>NUCLEOTIDE SEQUENCE [LARGE SCALE GENOMIC DNA]</scope>
    <source>
        <strain evidence="14">Chiprana</strain>
    </source>
</reference>
<evidence type="ECO:0000256" key="10">
    <source>
        <dbReference type="HAMAP-Rule" id="MF_00185"/>
    </source>
</evidence>
<keyword evidence="7 10" id="KW-0067">ATP-binding</keyword>
<evidence type="ECO:0000256" key="5">
    <source>
        <dbReference type="ARBA" id="ARBA00022694"/>
    </source>
</evidence>
<comment type="function">
    <text evidence="2 10 12">Catalyzes the transfer of a dimethylallyl group onto the adenine at position 37 in tRNAs that read codons beginning with uridine, leading to the formation of N6-(dimethylallyl)adenosine (i(6)A).</text>
</comment>
<evidence type="ECO:0000256" key="8">
    <source>
        <dbReference type="ARBA" id="ARBA00022842"/>
    </source>
</evidence>
<dbReference type="InterPro" id="IPR039657">
    <property type="entry name" value="Dimethylallyltransferase"/>
</dbReference>
<keyword evidence="5 10" id="KW-0819">tRNA processing</keyword>
<dbReference type="Proteomes" id="UP000680365">
    <property type="component" value="Unassembled WGS sequence"/>
</dbReference>
<keyword evidence="6 10" id="KW-0547">Nucleotide-binding</keyword>
<comment type="similarity">
    <text evidence="3 10 13">Belongs to the IPP transferase family.</text>
</comment>
<dbReference type="PANTHER" id="PTHR11088:SF60">
    <property type="entry name" value="TRNA DIMETHYLALLYLTRANSFERASE"/>
    <property type="match status" value="1"/>
</dbReference>
<keyword evidence="8 10" id="KW-0460">Magnesium</keyword>
<evidence type="ECO:0000256" key="6">
    <source>
        <dbReference type="ARBA" id="ARBA00022741"/>
    </source>
</evidence>
<comment type="caution">
    <text evidence="10">Lacks conserved residue(s) required for the propagation of feature annotation.</text>
</comment>